<sequence>MYRGDDLRAVKAVSPKSDVRGISGWRKDVPSSMNDQISQYRTAGSPQIIVNNVASTPAVDVYRVKQTPGSEGEISTGAIISTILGASAGAAVAYAMATSGADKSSDLDRQRLAYRTITTPPPATKVIHERPRTGTSLEKGIEMIDLEDIGTRVKTVASSRPKQQSQATATARNSRSGKTVARTSGTTASARGAEASTKTPRSGPGREKGSRTSHSIKSARNIPLPASRVLTDLTPATSGGSRLNDLGTIVPDDSISQVSTRRSSEAPPSHRYSKSGYGTKRTRHSSNGNSRTVKASDRYSRKSGSHRR</sequence>
<protein>
    <submittedName>
        <fullName evidence="2">Uncharacterized protein</fullName>
    </submittedName>
</protein>
<accession>A0AA43QHX0</accession>
<comment type="caution">
    <text evidence="2">The sequence shown here is derived from an EMBL/GenBank/DDBJ whole genome shotgun (WGS) entry which is preliminary data.</text>
</comment>
<proteinExistence type="predicted"/>
<dbReference type="EMBL" id="JAPUFD010000001">
    <property type="protein sequence ID" value="MDI1485171.1"/>
    <property type="molecule type" value="Genomic_DNA"/>
</dbReference>
<evidence type="ECO:0000313" key="2">
    <source>
        <dbReference type="EMBL" id="MDI1485171.1"/>
    </source>
</evidence>
<dbReference type="Proteomes" id="UP001161017">
    <property type="component" value="Unassembled WGS sequence"/>
</dbReference>
<keyword evidence="3" id="KW-1185">Reference proteome</keyword>
<evidence type="ECO:0000256" key="1">
    <source>
        <dbReference type="SAM" id="MobiDB-lite"/>
    </source>
</evidence>
<evidence type="ECO:0000313" key="3">
    <source>
        <dbReference type="Proteomes" id="UP001161017"/>
    </source>
</evidence>
<feature type="compositionally biased region" description="Polar residues" evidence="1">
    <location>
        <begin position="156"/>
        <end position="189"/>
    </location>
</feature>
<gene>
    <name evidence="2" type="ORF">OHK93_000306</name>
</gene>
<feature type="region of interest" description="Disordered" evidence="1">
    <location>
        <begin position="153"/>
        <end position="308"/>
    </location>
</feature>
<organism evidence="2 3">
    <name type="scientific">Ramalina farinacea</name>
    <dbReference type="NCBI Taxonomy" id="258253"/>
    <lineage>
        <taxon>Eukaryota</taxon>
        <taxon>Fungi</taxon>
        <taxon>Dikarya</taxon>
        <taxon>Ascomycota</taxon>
        <taxon>Pezizomycotina</taxon>
        <taxon>Lecanoromycetes</taxon>
        <taxon>OSLEUM clade</taxon>
        <taxon>Lecanoromycetidae</taxon>
        <taxon>Lecanorales</taxon>
        <taxon>Lecanorineae</taxon>
        <taxon>Ramalinaceae</taxon>
        <taxon>Ramalina</taxon>
    </lineage>
</organism>
<reference evidence="2" key="1">
    <citation type="journal article" date="2023" name="Genome Biol. Evol.">
        <title>First Whole Genome Sequence and Flow Cytometry Genome Size Data for the Lichen-Forming Fungus Ramalina farinacea (Ascomycota).</title>
        <authorList>
            <person name="Llewellyn T."/>
            <person name="Mian S."/>
            <person name="Hill R."/>
            <person name="Leitch I.J."/>
            <person name="Gaya E."/>
        </authorList>
    </citation>
    <scope>NUCLEOTIDE SEQUENCE</scope>
    <source>
        <strain evidence="2">LIQ254RAFAR</strain>
    </source>
</reference>
<name>A0AA43QHX0_9LECA</name>
<dbReference type="AlphaFoldDB" id="A0AA43QHX0"/>